<dbReference type="RefSeq" id="XP_047014501.1">
    <property type="nucleotide sequence ID" value="XM_047158545.2"/>
</dbReference>
<dbReference type="GO" id="GO:0046323">
    <property type="term" value="P:D-glucose import"/>
    <property type="evidence" value="ECO:0007669"/>
    <property type="project" value="TreeGrafter"/>
</dbReference>
<feature type="transmembrane region" description="Helical" evidence="5">
    <location>
        <begin position="165"/>
        <end position="184"/>
    </location>
</feature>
<feature type="transmembrane region" description="Helical" evidence="5">
    <location>
        <begin position="134"/>
        <end position="153"/>
    </location>
</feature>
<evidence type="ECO:0000256" key="3">
    <source>
        <dbReference type="ARBA" id="ARBA00022989"/>
    </source>
</evidence>
<dbReference type="InterPro" id="IPR020846">
    <property type="entry name" value="MFS_dom"/>
</dbReference>
<dbReference type="Gene3D" id="1.20.1250.20">
    <property type="entry name" value="MFS general substrate transporter like domains"/>
    <property type="match status" value="2"/>
</dbReference>
<dbReference type="CDD" id="cd17432">
    <property type="entry name" value="MFS_GLUT_Class2"/>
    <property type="match status" value="1"/>
</dbReference>
<dbReference type="SUPFAM" id="SSF103473">
    <property type="entry name" value="MFS general substrate transporter"/>
    <property type="match status" value="1"/>
</dbReference>
<evidence type="ECO:0000259" key="6">
    <source>
        <dbReference type="PROSITE" id="PS50850"/>
    </source>
</evidence>
<feature type="transmembrane region" description="Helical" evidence="5">
    <location>
        <begin position="376"/>
        <end position="400"/>
    </location>
</feature>
<dbReference type="Pfam" id="PF00083">
    <property type="entry name" value="Sugar_tr"/>
    <property type="match status" value="2"/>
</dbReference>
<evidence type="ECO:0000313" key="8">
    <source>
        <dbReference type="RefSeq" id="XP_047014501.1"/>
    </source>
</evidence>
<keyword evidence="4 5" id="KW-0472">Membrane</keyword>
<dbReference type="InterPro" id="IPR045263">
    <property type="entry name" value="GLUT"/>
</dbReference>
<dbReference type="InterPro" id="IPR005828">
    <property type="entry name" value="MFS_sugar_transport-like"/>
</dbReference>
<dbReference type="InterPro" id="IPR036259">
    <property type="entry name" value="MFS_trans_sf"/>
</dbReference>
<feature type="transmembrane region" description="Helical" evidence="5">
    <location>
        <begin position="338"/>
        <end position="364"/>
    </location>
</feature>
<dbReference type="PROSITE" id="PS50850">
    <property type="entry name" value="MFS"/>
    <property type="match status" value="1"/>
</dbReference>
<feature type="transmembrane region" description="Helical" evidence="5">
    <location>
        <begin position="406"/>
        <end position="426"/>
    </location>
</feature>
<evidence type="ECO:0000256" key="4">
    <source>
        <dbReference type="ARBA" id="ARBA00023136"/>
    </source>
</evidence>
<evidence type="ECO:0000313" key="7">
    <source>
        <dbReference type="Proteomes" id="UP000221080"/>
    </source>
</evidence>
<dbReference type="GeneID" id="108271728"/>
<dbReference type="GO" id="GO:0070837">
    <property type="term" value="P:dehydroascorbic acid transport"/>
    <property type="evidence" value="ECO:0007669"/>
    <property type="project" value="TreeGrafter"/>
</dbReference>
<dbReference type="PRINTS" id="PR00171">
    <property type="entry name" value="SUGRTRNSPORT"/>
</dbReference>
<gene>
    <name evidence="8" type="primary">slc2a11a</name>
</gene>
<feature type="domain" description="Major facilitator superfamily (MFS) profile" evidence="6">
    <location>
        <begin position="25"/>
        <end position="430"/>
    </location>
</feature>
<keyword evidence="7" id="KW-1185">Reference proteome</keyword>
<name>A0A979F345_ICTPU</name>
<dbReference type="AlphaFoldDB" id="A0A979F345"/>
<dbReference type="CTD" id="560358"/>
<dbReference type="InterPro" id="IPR003663">
    <property type="entry name" value="Sugar/inositol_transpt"/>
</dbReference>
<evidence type="ECO:0000256" key="1">
    <source>
        <dbReference type="ARBA" id="ARBA00004141"/>
    </source>
</evidence>
<keyword evidence="8" id="KW-0813">Transport</keyword>
<organism evidence="7 8">
    <name type="scientific">Ictalurus punctatus</name>
    <name type="common">Channel catfish</name>
    <name type="synonym">Silurus punctatus</name>
    <dbReference type="NCBI Taxonomy" id="7998"/>
    <lineage>
        <taxon>Eukaryota</taxon>
        <taxon>Metazoa</taxon>
        <taxon>Chordata</taxon>
        <taxon>Craniata</taxon>
        <taxon>Vertebrata</taxon>
        <taxon>Euteleostomi</taxon>
        <taxon>Actinopterygii</taxon>
        <taxon>Neopterygii</taxon>
        <taxon>Teleostei</taxon>
        <taxon>Ostariophysi</taxon>
        <taxon>Siluriformes</taxon>
        <taxon>Ictaluridae</taxon>
        <taxon>Ictalurus</taxon>
    </lineage>
</organism>
<reference evidence="8" key="2">
    <citation type="submission" date="2025-08" db="UniProtKB">
        <authorList>
            <consortium name="RefSeq"/>
        </authorList>
    </citation>
    <scope>IDENTIFICATION</scope>
    <source>
        <tissue evidence="8">Blood</tissue>
    </source>
</reference>
<keyword evidence="3 5" id="KW-1133">Transmembrane helix</keyword>
<reference evidence="7" key="1">
    <citation type="journal article" date="2016" name="Nat. Commun.">
        <title>The channel catfish genome sequence provides insights into the evolution of scale formation in teleosts.</title>
        <authorList>
            <person name="Liu Z."/>
            <person name="Liu S."/>
            <person name="Yao J."/>
            <person name="Bao L."/>
            <person name="Zhang J."/>
            <person name="Li Y."/>
            <person name="Jiang C."/>
            <person name="Sun L."/>
            <person name="Wang R."/>
            <person name="Zhang Y."/>
            <person name="Zhou T."/>
            <person name="Zeng Q."/>
            <person name="Fu Q."/>
            <person name="Gao S."/>
            <person name="Li N."/>
            <person name="Koren S."/>
            <person name="Jiang Y."/>
            <person name="Zimin A."/>
            <person name="Xu P."/>
            <person name="Phillippy A.M."/>
            <person name="Geng X."/>
            <person name="Song L."/>
            <person name="Sun F."/>
            <person name="Li C."/>
            <person name="Wang X."/>
            <person name="Chen A."/>
            <person name="Jin Y."/>
            <person name="Yuan Z."/>
            <person name="Yang Y."/>
            <person name="Tan S."/>
            <person name="Peatman E."/>
            <person name="Lu J."/>
            <person name="Qin Z."/>
            <person name="Dunham R."/>
            <person name="Li Z."/>
            <person name="Sonstegard T."/>
            <person name="Feng J."/>
            <person name="Danzmann R.G."/>
            <person name="Schroeder S."/>
            <person name="Scheffler B."/>
            <person name="Duke M.V."/>
            <person name="Ballard L."/>
            <person name="Kucuktas H."/>
            <person name="Kaltenboeck L."/>
            <person name="Liu H."/>
            <person name="Armbruster J."/>
            <person name="Xie Y."/>
            <person name="Kirby M.L."/>
            <person name="Tian Y."/>
            <person name="Flanagan M.E."/>
            <person name="Mu W."/>
            <person name="Waldbieser G.C."/>
        </authorList>
    </citation>
    <scope>NUCLEOTIDE SEQUENCE [LARGE SCALE GENOMIC DNA]</scope>
    <source>
        <strain evidence="7">SDA103</strain>
    </source>
</reference>
<protein>
    <submittedName>
        <fullName evidence="8">Solute carrier family 2, facilitated glucose transporter member 11 isoform X3</fullName>
    </submittedName>
</protein>
<accession>A0A979F345</accession>
<dbReference type="GO" id="GO:0055056">
    <property type="term" value="F:D-glucose transmembrane transporter activity"/>
    <property type="evidence" value="ECO:0007669"/>
    <property type="project" value="TreeGrafter"/>
</dbReference>
<sequence length="472" mass="52455">MTSHGQKNVRSEQQKGNARTLVLMVTSAAVGGTLQYGYNLAIMNAPTVYIQNFVNETFQMRWGIQLEVYQVTLIWTLIVSIFSLGGLTGALLAGPMSIHFGRKKTMLLNNIFLMSSALLALTSQKAQSFEMIIISRYLVGINVGVSMNVQPMYFGESAPKHLRGAVALSSSVFTSFGLVLGQVVGLREVLGCESCWQYLLASNAVPGFIQLLTLPWFPESPRYLLIDRGDKDACLKALRRLRGCEVQKEELDEMLQEQAESEDRRAQQPWELFSDRTVHWQLISVAVISSAMQLCGNDSNLLIEQKGRRLLLMGGYVLMTGWAIVFTVALSYQHVHWMSYLSMVCVFSYIFSFGIGPAGVTGILPTEIFNQAARPAAYMIAGSLMWLNLFIIGMIFPFIVSGLGQFCFVPFGGVCLLTALYIGLVLPETKGKTLAMITSEFHRLNFHKKEKTGPKCKDIHYQLGEVHHSTAL</sequence>
<dbReference type="PANTHER" id="PTHR23503">
    <property type="entry name" value="SOLUTE CARRIER FAMILY 2"/>
    <property type="match status" value="1"/>
</dbReference>
<dbReference type="InterPro" id="IPR005829">
    <property type="entry name" value="Sugar_transporter_CS"/>
</dbReference>
<dbReference type="Proteomes" id="UP000221080">
    <property type="component" value="Chromosome 11"/>
</dbReference>
<proteinExistence type="predicted"/>
<dbReference type="PANTHER" id="PTHR23503:SF22">
    <property type="entry name" value="SOLUTE CARRIER FAMILY 2, FACILITATED GLUCOSE TRANSPORTER MEMBER 11"/>
    <property type="match status" value="1"/>
</dbReference>
<feature type="transmembrane region" description="Helical" evidence="5">
    <location>
        <begin position="21"/>
        <end position="38"/>
    </location>
</feature>
<feature type="transmembrane region" description="Helical" evidence="5">
    <location>
        <begin position="68"/>
        <end position="93"/>
    </location>
</feature>
<comment type="subcellular location">
    <subcellularLocation>
        <location evidence="1">Membrane</location>
        <topology evidence="1">Multi-pass membrane protein</topology>
    </subcellularLocation>
</comment>
<feature type="transmembrane region" description="Helical" evidence="5">
    <location>
        <begin position="310"/>
        <end position="332"/>
    </location>
</feature>
<keyword evidence="8" id="KW-0762">Sugar transport</keyword>
<evidence type="ECO:0000256" key="5">
    <source>
        <dbReference type="SAM" id="Phobius"/>
    </source>
</evidence>
<dbReference type="PROSITE" id="PS00217">
    <property type="entry name" value="SUGAR_TRANSPORT_2"/>
    <property type="match status" value="1"/>
</dbReference>
<evidence type="ECO:0000256" key="2">
    <source>
        <dbReference type="ARBA" id="ARBA00022692"/>
    </source>
</evidence>
<dbReference type="GO" id="GO:0005886">
    <property type="term" value="C:plasma membrane"/>
    <property type="evidence" value="ECO:0007669"/>
    <property type="project" value="TreeGrafter"/>
</dbReference>
<keyword evidence="2 5" id="KW-0812">Transmembrane</keyword>